<dbReference type="PROSITE" id="PS00113">
    <property type="entry name" value="ADENYLATE_KINASE"/>
    <property type="match status" value="1"/>
</dbReference>
<evidence type="ECO:0000256" key="1">
    <source>
        <dbReference type="ARBA" id="ARBA00022679"/>
    </source>
</evidence>
<dbReference type="PRINTS" id="PR00094">
    <property type="entry name" value="ADENYLTKNASE"/>
</dbReference>
<dbReference type="GO" id="GO:0005524">
    <property type="term" value="F:ATP binding"/>
    <property type="evidence" value="ECO:0007669"/>
    <property type="project" value="UniProtKB-UniRule"/>
</dbReference>
<feature type="binding site" evidence="5">
    <location>
        <position position="39"/>
    </location>
    <ligand>
        <name>AMP</name>
        <dbReference type="ChEBI" id="CHEBI:456215"/>
    </ligand>
</feature>
<evidence type="ECO:0000313" key="9">
    <source>
        <dbReference type="Proteomes" id="UP000005824"/>
    </source>
</evidence>
<dbReference type="InterPro" id="IPR033690">
    <property type="entry name" value="Adenylat_kinase_CS"/>
</dbReference>
<comment type="function">
    <text evidence="5">Catalyzes the reversible transfer of the terminal phosphate group between ATP and AMP. Plays an important role in cellular energy homeostasis and in adenine nucleotide metabolism.</text>
</comment>
<comment type="subcellular location">
    <subcellularLocation>
        <location evidence="5 7">Cytoplasm</location>
    </subcellularLocation>
</comment>
<feature type="binding site" evidence="5">
    <location>
        <position position="101"/>
    </location>
    <ligand>
        <name>AMP</name>
        <dbReference type="ChEBI" id="CHEBI:456215"/>
    </ligand>
</feature>
<protein>
    <recommendedName>
        <fullName evidence="5 7">Adenylate kinase</fullName>
        <shortName evidence="5">AK</shortName>
        <ecNumber evidence="5 7">2.7.4.3</ecNumber>
    </recommendedName>
    <alternativeName>
        <fullName evidence="5">ATP-AMP transphosphorylase</fullName>
    </alternativeName>
    <alternativeName>
        <fullName evidence="5">ATP:AMP phosphotransferase</fullName>
    </alternativeName>
    <alternativeName>
        <fullName evidence="5">Adenylate monophosphate kinase</fullName>
    </alternativeName>
</protein>
<feature type="binding site" evidence="5">
    <location>
        <position position="132"/>
    </location>
    <ligand>
        <name>ATP</name>
        <dbReference type="ChEBI" id="CHEBI:30616"/>
    </ligand>
</feature>
<dbReference type="PANTHER" id="PTHR23359">
    <property type="entry name" value="NUCLEOTIDE KINASE"/>
    <property type="match status" value="1"/>
</dbReference>
<dbReference type="GO" id="GO:0004017">
    <property type="term" value="F:AMP kinase activity"/>
    <property type="evidence" value="ECO:0007669"/>
    <property type="project" value="UniProtKB-UniRule"/>
</dbReference>
<keyword evidence="2 5" id="KW-0545">Nucleotide biosynthesis</keyword>
<keyword evidence="1 5" id="KW-0808">Transferase</keyword>
<dbReference type="EC" id="2.7.4.3" evidence="5 7"/>
<comment type="subunit">
    <text evidence="5 7">Monomer.</text>
</comment>
<dbReference type="Gene3D" id="3.40.50.300">
    <property type="entry name" value="P-loop containing nucleotide triphosphate hydrolases"/>
    <property type="match status" value="1"/>
</dbReference>
<proteinExistence type="inferred from homology"/>
<dbReference type="InterPro" id="IPR027417">
    <property type="entry name" value="P-loop_NTPase"/>
</dbReference>
<comment type="catalytic activity">
    <reaction evidence="5 7">
        <text>AMP + ATP = 2 ADP</text>
        <dbReference type="Rhea" id="RHEA:12973"/>
        <dbReference type="ChEBI" id="CHEBI:30616"/>
        <dbReference type="ChEBI" id="CHEBI:456215"/>
        <dbReference type="ChEBI" id="CHEBI:456216"/>
        <dbReference type="EC" id="2.7.4.3"/>
    </reaction>
</comment>
<dbReference type="AlphaFoldDB" id="B4CYD1"/>
<comment type="similarity">
    <text evidence="5 6">Belongs to the adenylate kinase family.</text>
</comment>
<evidence type="ECO:0000256" key="7">
    <source>
        <dbReference type="RuleBase" id="RU003331"/>
    </source>
</evidence>
<feature type="binding site" evidence="5">
    <location>
        <begin position="13"/>
        <end position="18"/>
    </location>
    <ligand>
        <name>ATP</name>
        <dbReference type="ChEBI" id="CHEBI:30616"/>
    </ligand>
</feature>
<sequence length="194" mass="21814">MKYRTYLIFGAPGSGKGTQGKILGAIPRFFHCACGDVFRQLDTRTAVGQAFMEYSSRGELVPDEITVKLWMARIGDMVGSHTFKPDIDSLVLDGIPRSVNQAKLMQEMIEVKKVFHLSCPDRNALVTRLKKRALKENRFDDANEETIRRRLATYDEESKPVLEFYGPNLVEDIDATQTPVKVLQDILFAVNAGS</sequence>
<evidence type="ECO:0000256" key="3">
    <source>
        <dbReference type="ARBA" id="ARBA00022741"/>
    </source>
</evidence>
<evidence type="ECO:0000256" key="4">
    <source>
        <dbReference type="ARBA" id="ARBA00022777"/>
    </source>
</evidence>
<dbReference type="eggNOG" id="COG0563">
    <property type="taxonomic scope" value="Bacteria"/>
</dbReference>
<feature type="binding site" evidence="5">
    <location>
        <position position="150"/>
    </location>
    <ligand>
        <name>AMP</name>
        <dbReference type="ChEBI" id="CHEBI:456215"/>
    </ligand>
</feature>
<dbReference type="Proteomes" id="UP000005824">
    <property type="component" value="Unassembled WGS sequence"/>
</dbReference>
<comment type="pathway">
    <text evidence="5">Purine metabolism; AMP biosynthesis via salvage pathway; AMP from ADP: step 1/1.</text>
</comment>
<dbReference type="STRING" id="497964.CfE428DRAFT_1669"/>
<keyword evidence="4 5" id="KW-0418">Kinase</keyword>
<evidence type="ECO:0000256" key="5">
    <source>
        <dbReference type="HAMAP-Rule" id="MF_00235"/>
    </source>
</evidence>
<dbReference type="CDD" id="cd01428">
    <property type="entry name" value="ADK"/>
    <property type="match status" value="1"/>
</dbReference>
<feature type="binding site" evidence="5">
    <location>
        <position position="138"/>
    </location>
    <ligand>
        <name>AMP</name>
        <dbReference type="ChEBI" id="CHEBI:456215"/>
    </ligand>
</feature>
<dbReference type="FunCoup" id="B4CYD1">
    <property type="interactions" value="553"/>
</dbReference>
<dbReference type="InParanoid" id="B4CYD1"/>
<name>B4CYD1_9BACT</name>
<dbReference type="UniPathway" id="UPA00588">
    <property type="reaction ID" value="UER00649"/>
</dbReference>
<dbReference type="Pfam" id="PF00406">
    <property type="entry name" value="ADK"/>
    <property type="match status" value="1"/>
</dbReference>
<dbReference type="RefSeq" id="WP_006978995.1">
    <property type="nucleotide sequence ID" value="NZ_ABVL01000004.1"/>
</dbReference>
<reference evidence="8 9" key="1">
    <citation type="journal article" date="2011" name="J. Bacteriol.">
        <title>Genome sequence of Chthoniobacter flavus Ellin428, an aerobic heterotrophic soil bacterium.</title>
        <authorList>
            <person name="Kant R."/>
            <person name="van Passel M.W."/>
            <person name="Palva A."/>
            <person name="Lucas S."/>
            <person name="Lapidus A."/>
            <person name="Glavina Del Rio T."/>
            <person name="Dalin E."/>
            <person name="Tice H."/>
            <person name="Bruce D."/>
            <person name="Goodwin L."/>
            <person name="Pitluck S."/>
            <person name="Larimer F.W."/>
            <person name="Land M.L."/>
            <person name="Hauser L."/>
            <person name="Sangwan P."/>
            <person name="de Vos W.M."/>
            <person name="Janssen P.H."/>
            <person name="Smidt H."/>
        </authorList>
    </citation>
    <scope>NUCLEOTIDE SEQUENCE [LARGE SCALE GENOMIC DNA]</scope>
    <source>
        <strain evidence="8 9">Ellin428</strain>
    </source>
</reference>
<comment type="caution">
    <text evidence="8">The sequence shown here is derived from an EMBL/GenBank/DDBJ whole genome shotgun (WGS) entry which is preliminary data.</text>
</comment>
<organism evidence="8 9">
    <name type="scientific">Chthoniobacter flavus Ellin428</name>
    <dbReference type="NCBI Taxonomy" id="497964"/>
    <lineage>
        <taxon>Bacteria</taxon>
        <taxon>Pseudomonadati</taxon>
        <taxon>Verrucomicrobiota</taxon>
        <taxon>Spartobacteria</taxon>
        <taxon>Chthoniobacterales</taxon>
        <taxon>Chthoniobacteraceae</taxon>
        <taxon>Chthoniobacter</taxon>
    </lineage>
</organism>
<keyword evidence="3 5" id="KW-0547">Nucleotide-binding</keyword>
<feature type="binding site" evidence="5">
    <location>
        <position position="177"/>
    </location>
    <ligand>
        <name>ATP</name>
        <dbReference type="ChEBI" id="CHEBI:30616"/>
    </ligand>
</feature>
<keyword evidence="5" id="KW-0963">Cytoplasm</keyword>
<dbReference type="GO" id="GO:0044209">
    <property type="term" value="P:AMP salvage"/>
    <property type="evidence" value="ECO:0007669"/>
    <property type="project" value="UniProtKB-UniRule"/>
</dbReference>
<accession>B4CYD1</accession>
<evidence type="ECO:0000313" key="8">
    <source>
        <dbReference type="EMBL" id="EDY20472.1"/>
    </source>
</evidence>
<dbReference type="SUPFAM" id="SSF52540">
    <property type="entry name" value="P-loop containing nucleoside triphosphate hydrolases"/>
    <property type="match status" value="1"/>
</dbReference>
<dbReference type="EMBL" id="ABVL01000004">
    <property type="protein sequence ID" value="EDY20472.1"/>
    <property type="molecule type" value="Genomic_DNA"/>
</dbReference>
<comment type="caution">
    <text evidence="5">Lacks conserved residue(s) required for the propagation of feature annotation.</text>
</comment>
<dbReference type="GO" id="GO:0005737">
    <property type="term" value="C:cytoplasm"/>
    <property type="evidence" value="ECO:0007669"/>
    <property type="project" value="UniProtKB-SubCell"/>
</dbReference>
<gene>
    <name evidence="5" type="primary">adk</name>
    <name evidence="8" type="ORF">CfE428DRAFT_1669</name>
</gene>
<keyword evidence="5 7" id="KW-0067">ATP-binding</keyword>
<feature type="binding site" evidence="5">
    <location>
        <begin position="59"/>
        <end position="61"/>
    </location>
    <ligand>
        <name>AMP</name>
        <dbReference type="ChEBI" id="CHEBI:456215"/>
    </ligand>
</feature>
<keyword evidence="9" id="KW-1185">Reference proteome</keyword>
<dbReference type="HAMAP" id="MF_00235">
    <property type="entry name" value="Adenylate_kinase_Adk"/>
    <property type="match status" value="1"/>
</dbReference>
<dbReference type="InterPro" id="IPR000850">
    <property type="entry name" value="Adenylat/UMP-CMP_kin"/>
</dbReference>
<comment type="domain">
    <text evidence="5">Consists of three domains, a large central CORE domain and two small peripheral domains, NMPbind and LID, which undergo movements during catalysis. The LID domain closes over the site of phosphoryl transfer upon ATP binding. Assembling and dissambling the active center during each catalytic cycle provides an effective means to prevent ATP hydrolysis.</text>
</comment>
<evidence type="ECO:0000256" key="2">
    <source>
        <dbReference type="ARBA" id="ARBA00022727"/>
    </source>
</evidence>
<evidence type="ECO:0000256" key="6">
    <source>
        <dbReference type="RuleBase" id="RU003330"/>
    </source>
</evidence>